<comment type="caution">
    <text evidence="1">The sequence shown here is derived from an EMBL/GenBank/DDBJ whole genome shotgun (WGS) entry which is preliminary data.</text>
</comment>
<protein>
    <submittedName>
        <fullName evidence="1">Uncharacterized protein</fullName>
    </submittedName>
</protein>
<evidence type="ECO:0000313" key="2">
    <source>
        <dbReference type="Proteomes" id="UP000245202"/>
    </source>
</evidence>
<proteinExistence type="predicted"/>
<dbReference type="Proteomes" id="UP000245202">
    <property type="component" value="Unassembled WGS sequence"/>
</dbReference>
<keyword evidence="2" id="KW-1185">Reference proteome</keyword>
<dbReference type="AlphaFoldDB" id="A0A2R5F077"/>
<name>A0A2R5F077_9BACL</name>
<evidence type="ECO:0000313" key="1">
    <source>
        <dbReference type="EMBL" id="GBG11755.1"/>
    </source>
</evidence>
<sequence>MFPFFNDYPITVHLYRQAFAFIDFVLIPKNISDGTALNHVNMPVTHWFRLFEILMSMSREQEYLPLHIVQYVK</sequence>
<reference evidence="1 2" key="1">
    <citation type="submission" date="2017-08" db="EMBL/GenBank/DDBJ databases">
        <title>Substantial Increase in Enzyme Production by Combined Drug-Resistance Mutations in Paenibacillus agaridevorans.</title>
        <authorList>
            <person name="Tanaka Y."/>
            <person name="Funane K."/>
            <person name="Hosaka T."/>
            <person name="Shiwa Y."/>
            <person name="Fujita N."/>
            <person name="Miyazaki T."/>
            <person name="Yoshikawa H."/>
            <person name="Murakami K."/>
            <person name="Kasahara K."/>
            <person name="Inaoka T."/>
            <person name="Hiraga Y."/>
            <person name="Ochi K."/>
        </authorList>
    </citation>
    <scope>NUCLEOTIDE SEQUENCE [LARGE SCALE GENOMIC DNA]</scope>
    <source>
        <strain evidence="1 2">T-3040</strain>
    </source>
</reference>
<organism evidence="1 2">
    <name type="scientific">Paenibacillus agaridevorans</name>
    <dbReference type="NCBI Taxonomy" id="171404"/>
    <lineage>
        <taxon>Bacteria</taxon>
        <taxon>Bacillati</taxon>
        <taxon>Bacillota</taxon>
        <taxon>Bacilli</taxon>
        <taxon>Bacillales</taxon>
        <taxon>Paenibacillaceae</taxon>
        <taxon>Paenibacillus</taxon>
    </lineage>
</organism>
<accession>A0A2R5F077</accession>
<dbReference type="EMBL" id="BDQX01000430">
    <property type="protein sequence ID" value="GBG11755.1"/>
    <property type="molecule type" value="Genomic_DNA"/>
</dbReference>
<gene>
    <name evidence="1" type="ORF">PAT3040_06602</name>
</gene>